<dbReference type="EMBL" id="JAANIB010001184">
    <property type="protein sequence ID" value="KAG5344296.1"/>
    <property type="molecule type" value="Genomic_DNA"/>
</dbReference>
<dbReference type="InterPro" id="IPR037464">
    <property type="entry name" value="Taspase1"/>
</dbReference>
<evidence type="ECO:0000313" key="2">
    <source>
        <dbReference type="EMBL" id="KAG5344296.1"/>
    </source>
</evidence>
<evidence type="ECO:0000313" key="3">
    <source>
        <dbReference type="Proteomes" id="UP000670152"/>
    </source>
</evidence>
<dbReference type="AlphaFoldDB" id="A0A836FT09"/>
<dbReference type="Gene3D" id="3.60.20.30">
    <property type="entry name" value="(Glycosyl)asparaginase"/>
    <property type="match status" value="1"/>
</dbReference>
<proteinExistence type="inferred from homology"/>
<sequence>MSNNKEGFIAVHVGAGQHSASLKEKYQKLCRDACKVGTQSLKSNGNVLDAVVEAVMILEDSPMTNAGFGSNLTLNGTVECDASVMDGSSLQYGAVGAVSGIKNPVLLAKRLCEQQSIKFAYGRIPPAGVWGCGTWACKDTSYSVGTSTSGCGEHLVRTSLARTIAEAISDTSCPTTSLHRAMSTDFIGVPQI</sequence>
<protein>
    <submittedName>
        <fullName evidence="2">TASP1 aspartase</fullName>
    </submittedName>
</protein>
<dbReference type="PANTHER" id="PTHR10188">
    <property type="entry name" value="L-ASPARAGINASE"/>
    <property type="match status" value="1"/>
</dbReference>
<reference evidence="2 3" key="1">
    <citation type="submission" date="2020-02" db="EMBL/GenBank/DDBJ databases">
        <title>Relaxed selection underlies rapid genomic changes in the transitions from sociality to social parasitism in ants.</title>
        <authorList>
            <person name="Bi X."/>
        </authorList>
    </citation>
    <scope>NUCLEOTIDE SEQUENCE [LARGE SCALE GENOMIC DNA]</scope>
    <source>
        <strain evidence="2">BGI-DK2014b</strain>
        <tissue evidence="2">Whole body</tissue>
    </source>
</reference>
<evidence type="ECO:0000256" key="1">
    <source>
        <dbReference type="ARBA" id="ARBA00010872"/>
    </source>
</evidence>
<name>A0A836FT09_9HYME</name>
<keyword evidence="3" id="KW-1185">Reference proteome</keyword>
<dbReference type="PANTHER" id="PTHR10188:SF8">
    <property type="entry name" value="THREONINE ASPARTASE 1"/>
    <property type="match status" value="1"/>
</dbReference>
<dbReference type="CDD" id="cd04514">
    <property type="entry name" value="Taspase1_like"/>
    <property type="match status" value="1"/>
</dbReference>
<dbReference type="InterPro" id="IPR000246">
    <property type="entry name" value="Peptidase_T2"/>
</dbReference>
<dbReference type="GO" id="GO:0004298">
    <property type="term" value="F:threonine-type endopeptidase activity"/>
    <property type="evidence" value="ECO:0007669"/>
    <property type="project" value="InterPro"/>
</dbReference>
<accession>A0A836FT09</accession>
<dbReference type="Proteomes" id="UP000670152">
    <property type="component" value="Unassembled WGS sequence"/>
</dbReference>
<dbReference type="InterPro" id="IPR029055">
    <property type="entry name" value="Ntn_hydrolases_N"/>
</dbReference>
<gene>
    <name evidence="2" type="primary">Tasp1</name>
    <name evidence="2" type="ORF">G6Z77_0008114</name>
</gene>
<feature type="non-terminal residue" evidence="2">
    <location>
        <position position="1"/>
    </location>
</feature>
<feature type="non-terminal residue" evidence="2">
    <location>
        <position position="192"/>
    </location>
</feature>
<comment type="caution">
    <text evidence="2">The sequence shown here is derived from an EMBL/GenBank/DDBJ whole genome shotgun (WGS) entry which is preliminary data.</text>
</comment>
<dbReference type="GO" id="GO:0005737">
    <property type="term" value="C:cytoplasm"/>
    <property type="evidence" value="ECO:0007669"/>
    <property type="project" value="TreeGrafter"/>
</dbReference>
<dbReference type="SUPFAM" id="SSF56235">
    <property type="entry name" value="N-terminal nucleophile aminohydrolases (Ntn hydrolases)"/>
    <property type="match status" value="1"/>
</dbReference>
<dbReference type="OrthoDB" id="77601at2759"/>
<dbReference type="Pfam" id="PF01112">
    <property type="entry name" value="Asparaginase_2"/>
    <property type="match status" value="1"/>
</dbReference>
<organism evidence="2 3">
    <name type="scientific">Acromyrmex heyeri</name>
    <dbReference type="NCBI Taxonomy" id="230685"/>
    <lineage>
        <taxon>Eukaryota</taxon>
        <taxon>Metazoa</taxon>
        <taxon>Ecdysozoa</taxon>
        <taxon>Arthropoda</taxon>
        <taxon>Hexapoda</taxon>
        <taxon>Insecta</taxon>
        <taxon>Pterygota</taxon>
        <taxon>Neoptera</taxon>
        <taxon>Endopterygota</taxon>
        <taxon>Hymenoptera</taxon>
        <taxon>Apocrita</taxon>
        <taxon>Aculeata</taxon>
        <taxon>Formicoidea</taxon>
        <taxon>Formicidae</taxon>
        <taxon>Myrmicinae</taxon>
        <taxon>Acromyrmex</taxon>
    </lineage>
</organism>
<comment type="similarity">
    <text evidence="1">Belongs to the Ntn-hydrolase family.</text>
</comment>
<dbReference type="GO" id="GO:0051604">
    <property type="term" value="P:protein maturation"/>
    <property type="evidence" value="ECO:0007669"/>
    <property type="project" value="TreeGrafter"/>
</dbReference>